<dbReference type="Proteomes" id="UP000051887">
    <property type="component" value="Unassembled WGS sequence"/>
</dbReference>
<reference evidence="3 5" key="2">
    <citation type="submission" date="2015-09" db="EMBL/GenBank/DDBJ databases">
        <authorList>
            <consortium name="Swine Surveillance"/>
        </authorList>
    </citation>
    <scope>NUCLEOTIDE SEQUENCE [LARGE SCALE GENOMIC DNA]</scope>
    <source>
        <strain evidence="3 5">5120</strain>
    </source>
</reference>
<feature type="chain" id="PRO_5009792587" evidence="1">
    <location>
        <begin position="23"/>
        <end position="194"/>
    </location>
</feature>
<keyword evidence="1" id="KW-0732">Signal</keyword>
<evidence type="ECO:0000256" key="1">
    <source>
        <dbReference type="SAM" id="SignalP"/>
    </source>
</evidence>
<dbReference type="Pfam" id="PF06776">
    <property type="entry name" value="IalB"/>
    <property type="match status" value="1"/>
</dbReference>
<dbReference type="EMBL" id="CYSB01000025">
    <property type="protein sequence ID" value="CUH65828.1"/>
    <property type="molecule type" value="Genomic_DNA"/>
</dbReference>
<accession>A0A0P1FYY9</accession>
<name>A0A0P1FYY9_9RHOB</name>
<sequence>MNKLSKTLSLMAALTLGGAALAQETAEQTPETAQDGLAMGTPVEPQSYIREESGDWKLECFRANLETEPCQLLQPLYGAEGNQVANVRIFRLPAGGQAVAGAIVAVPLETLLTAQLTIMVDANQPRRYPFSVCDPLGCYARIGLTQGDIDAFKRGAGAIVSLVPFVAPDQRVDLKMSLSGFTAGFDKVTAEVKP</sequence>
<dbReference type="Gene3D" id="2.60.40.1880">
    <property type="entry name" value="Invasion associated locus B (IalB) protein"/>
    <property type="match status" value="1"/>
</dbReference>
<dbReference type="AlphaFoldDB" id="A0A0P1FYY9"/>
<protein>
    <submittedName>
        <fullName evidence="3">Invasion protein B, involved in pathogenesis</fullName>
    </submittedName>
</protein>
<dbReference type="RefSeq" id="WP_058242011.1">
    <property type="nucleotide sequence ID" value="NZ_CYSB01000025.1"/>
</dbReference>
<evidence type="ECO:0000313" key="5">
    <source>
        <dbReference type="Proteomes" id="UP000051887"/>
    </source>
</evidence>
<dbReference type="Proteomes" id="UP000051086">
    <property type="component" value="Unassembled WGS sequence"/>
</dbReference>
<dbReference type="OrthoDB" id="9797912at2"/>
<organism evidence="3 5">
    <name type="scientific">Thalassovita autumnalis</name>
    <dbReference type="NCBI Taxonomy" id="2072972"/>
    <lineage>
        <taxon>Bacteria</taxon>
        <taxon>Pseudomonadati</taxon>
        <taxon>Pseudomonadota</taxon>
        <taxon>Alphaproteobacteria</taxon>
        <taxon>Rhodobacterales</taxon>
        <taxon>Roseobacteraceae</taxon>
        <taxon>Thalassovita</taxon>
    </lineage>
</organism>
<feature type="signal peptide" evidence="1">
    <location>
        <begin position="1"/>
        <end position="22"/>
    </location>
</feature>
<keyword evidence="4" id="KW-1185">Reference proteome</keyword>
<dbReference type="InterPro" id="IPR010642">
    <property type="entry name" value="Invasion_prot_B"/>
</dbReference>
<dbReference type="InterPro" id="IPR038696">
    <property type="entry name" value="IalB_sf"/>
</dbReference>
<gene>
    <name evidence="2" type="ORF">TL5118_01490</name>
    <name evidence="3" type="ORF">TL5120_00472</name>
</gene>
<evidence type="ECO:0000313" key="3">
    <source>
        <dbReference type="EMBL" id="CUH70692.1"/>
    </source>
</evidence>
<evidence type="ECO:0000313" key="2">
    <source>
        <dbReference type="EMBL" id="CUH65828.1"/>
    </source>
</evidence>
<reference evidence="2 4" key="1">
    <citation type="submission" date="2015-09" db="EMBL/GenBank/DDBJ databases">
        <authorList>
            <person name="Rodrigo-Torres L."/>
            <person name="Arahal D.R."/>
        </authorList>
    </citation>
    <scope>NUCLEOTIDE SEQUENCE [LARGE SCALE GENOMIC DNA]</scope>
    <source>
        <strain evidence="2 4">CECT 5118</strain>
    </source>
</reference>
<proteinExistence type="predicted"/>
<evidence type="ECO:0000313" key="4">
    <source>
        <dbReference type="Proteomes" id="UP000051086"/>
    </source>
</evidence>
<dbReference type="EMBL" id="CYSC01000007">
    <property type="protein sequence ID" value="CUH70692.1"/>
    <property type="molecule type" value="Genomic_DNA"/>
</dbReference>